<comment type="caution">
    <text evidence="1">The sequence shown here is derived from an EMBL/GenBank/DDBJ whole genome shotgun (WGS) entry which is preliminary data.</text>
</comment>
<name>A0A2P6P9P1_ROSCH</name>
<evidence type="ECO:0000313" key="2">
    <source>
        <dbReference type="Proteomes" id="UP000238479"/>
    </source>
</evidence>
<dbReference type="EMBL" id="PDCK01000045">
    <property type="protein sequence ID" value="PRQ18650.1"/>
    <property type="molecule type" value="Genomic_DNA"/>
</dbReference>
<gene>
    <name evidence="1" type="ORF">RchiOBHm_Chr7g0208391</name>
</gene>
<dbReference type="Gramene" id="PRQ18650">
    <property type="protein sequence ID" value="PRQ18650"/>
    <property type="gene ID" value="RchiOBHm_Chr7g0208391"/>
</dbReference>
<dbReference type="AlphaFoldDB" id="A0A2P6P9P1"/>
<reference evidence="1 2" key="1">
    <citation type="journal article" date="2018" name="Nat. Genet.">
        <title>The Rosa genome provides new insights in the design of modern roses.</title>
        <authorList>
            <person name="Bendahmane M."/>
        </authorList>
    </citation>
    <scope>NUCLEOTIDE SEQUENCE [LARGE SCALE GENOMIC DNA]</scope>
    <source>
        <strain evidence="2">cv. Old Blush</strain>
    </source>
</reference>
<proteinExistence type="predicted"/>
<accession>A0A2P6P9P1</accession>
<dbReference type="Proteomes" id="UP000238479">
    <property type="component" value="Chromosome 7"/>
</dbReference>
<sequence length="51" mass="5734">MEIFQSNLEKESYPRGGYEWVGSDEALTSYSYSQDAYVRALCEEPGTGATF</sequence>
<organism evidence="1 2">
    <name type="scientific">Rosa chinensis</name>
    <name type="common">China rose</name>
    <dbReference type="NCBI Taxonomy" id="74649"/>
    <lineage>
        <taxon>Eukaryota</taxon>
        <taxon>Viridiplantae</taxon>
        <taxon>Streptophyta</taxon>
        <taxon>Embryophyta</taxon>
        <taxon>Tracheophyta</taxon>
        <taxon>Spermatophyta</taxon>
        <taxon>Magnoliopsida</taxon>
        <taxon>eudicotyledons</taxon>
        <taxon>Gunneridae</taxon>
        <taxon>Pentapetalae</taxon>
        <taxon>rosids</taxon>
        <taxon>fabids</taxon>
        <taxon>Rosales</taxon>
        <taxon>Rosaceae</taxon>
        <taxon>Rosoideae</taxon>
        <taxon>Rosoideae incertae sedis</taxon>
        <taxon>Rosa</taxon>
    </lineage>
</organism>
<protein>
    <submittedName>
        <fullName evidence="1">Uncharacterized protein</fullName>
    </submittedName>
</protein>
<evidence type="ECO:0000313" key="1">
    <source>
        <dbReference type="EMBL" id="PRQ18650.1"/>
    </source>
</evidence>
<keyword evidence="2" id="KW-1185">Reference proteome</keyword>